<keyword evidence="3" id="KW-1185">Reference proteome</keyword>
<accession>A0AAW1EUJ6</accession>
<protein>
    <submittedName>
        <fullName evidence="2">Uncharacterized protein</fullName>
    </submittedName>
</protein>
<organism evidence="2 3">
    <name type="scientific">Zoarces viviparus</name>
    <name type="common">Viviparous eelpout</name>
    <name type="synonym">Blennius viviparus</name>
    <dbReference type="NCBI Taxonomy" id="48416"/>
    <lineage>
        <taxon>Eukaryota</taxon>
        <taxon>Metazoa</taxon>
        <taxon>Chordata</taxon>
        <taxon>Craniata</taxon>
        <taxon>Vertebrata</taxon>
        <taxon>Euteleostomi</taxon>
        <taxon>Actinopterygii</taxon>
        <taxon>Neopterygii</taxon>
        <taxon>Teleostei</taxon>
        <taxon>Neoteleostei</taxon>
        <taxon>Acanthomorphata</taxon>
        <taxon>Eupercaria</taxon>
        <taxon>Perciformes</taxon>
        <taxon>Cottioidei</taxon>
        <taxon>Zoarcales</taxon>
        <taxon>Zoarcidae</taxon>
        <taxon>Zoarcinae</taxon>
        <taxon>Zoarces</taxon>
    </lineage>
</organism>
<name>A0AAW1EUJ6_ZOAVI</name>
<comment type="caution">
    <text evidence="2">The sequence shown here is derived from an EMBL/GenBank/DDBJ whole genome shotgun (WGS) entry which is preliminary data.</text>
</comment>
<feature type="region of interest" description="Disordered" evidence="1">
    <location>
        <begin position="1"/>
        <end position="42"/>
    </location>
</feature>
<sequence length="104" mass="12011">MHGDQSNEKKMGMDRTCVEKRSDIGHQKGKEKEADQETHGEELEKKMQSLNHSWGTIQRLAQDREEWKTAGVVPLMFMSSSLVKELWVSQHNTELKTKQCAPTR</sequence>
<dbReference type="EMBL" id="JBCEZU010000123">
    <property type="protein sequence ID" value="KAK9526259.1"/>
    <property type="molecule type" value="Genomic_DNA"/>
</dbReference>
<evidence type="ECO:0000313" key="2">
    <source>
        <dbReference type="EMBL" id="KAK9526259.1"/>
    </source>
</evidence>
<dbReference type="AlphaFoldDB" id="A0AAW1EUJ6"/>
<reference evidence="2 3" key="1">
    <citation type="journal article" date="2024" name="Genome Biol. Evol.">
        <title>Chromosome-level genome assembly of the viviparous eelpout Zoarces viviparus.</title>
        <authorList>
            <person name="Fuhrmann N."/>
            <person name="Brasseur M.V."/>
            <person name="Bakowski C.E."/>
            <person name="Podsiadlowski L."/>
            <person name="Prost S."/>
            <person name="Krehenwinkel H."/>
            <person name="Mayer C."/>
        </authorList>
    </citation>
    <scope>NUCLEOTIDE SEQUENCE [LARGE SCALE GENOMIC DNA]</scope>
    <source>
        <strain evidence="2">NO-MEL_2022_Ind0_liver</strain>
    </source>
</reference>
<proteinExistence type="predicted"/>
<evidence type="ECO:0000313" key="3">
    <source>
        <dbReference type="Proteomes" id="UP001488805"/>
    </source>
</evidence>
<evidence type="ECO:0000256" key="1">
    <source>
        <dbReference type="SAM" id="MobiDB-lite"/>
    </source>
</evidence>
<gene>
    <name evidence="2" type="ORF">VZT92_014968</name>
</gene>
<dbReference type="Proteomes" id="UP001488805">
    <property type="component" value="Unassembled WGS sequence"/>
</dbReference>